<comment type="similarity">
    <text evidence="2">Belongs to the complex I subunit 4 family.</text>
</comment>
<keyword evidence="6" id="KW-0520">NAD</keyword>
<feature type="transmembrane region" description="Helical" evidence="10">
    <location>
        <begin position="6"/>
        <end position="24"/>
    </location>
</feature>
<keyword evidence="3 8" id="KW-0812">Transmembrane</keyword>
<comment type="subcellular location">
    <subcellularLocation>
        <location evidence="1">Endomembrane system</location>
        <topology evidence="1">Multi-pass membrane protein</topology>
    </subcellularLocation>
    <subcellularLocation>
        <location evidence="8">Membrane</location>
        <topology evidence="8">Multi-pass membrane protein</topology>
    </subcellularLocation>
</comment>
<dbReference type="eggNOG" id="COG1008">
    <property type="taxonomic scope" value="Bacteria"/>
</dbReference>
<gene>
    <name evidence="13" type="ordered locus">Sthe_0300</name>
</gene>
<dbReference type="KEGG" id="sti:Sthe_0300"/>
<dbReference type="InterPro" id="IPR010227">
    <property type="entry name" value="NADH_Q_OxRdtase_chainM/4"/>
</dbReference>
<dbReference type="InterPro" id="IPR000260">
    <property type="entry name" value="NADH4_N"/>
</dbReference>
<feature type="domain" description="NADH:ubiquinone oxidoreductase chain 4 N-terminal" evidence="12">
    <location>
        <begin position="71"/>
        <end position="123"/>
    </location>
</feature>
<reference evidence="14" key="1">
    <citation type="submission" date="2009-11" db="EMBL/GenBank/DDBJ databases">
        <title>The complete chromosome 1 of Sphaerobacter thermophilus DSM 20745.</title>
        <authorList>
            <person name="Lucas S."/>
            <person name="Copeland A."/>
            <person name="Lapidus A."/>
            <person name="Glavina del Rio T."/>
            <person name="Dalin E."/>
            <person name="Tice H."/>
            <person name="Bruce D."/>
            <person name="Goodwin L."/>
            <person name="Pitluck S."/>
            <person name="Kyrpides N."/>
            <person name="Mavromatis K."/>
            <person name="Ivanova N."/>
            <person name="Mikhailova N."/>
            <person name="LaButti K.M."/>
            <person name="Clum A."/>
            <person name="Sun H.I."/>
            <person name="Brettin T."/>
            <person name="Detter J.C."/>
            <person name="Han C."/>
            <person name="Larimer F."/>
            <person name="Land M."/>
            <person name="Hauser L."/>
            <person name="Markowitz V."/>
            <person name="Cheng J.F."/>
            <person name="Hugenholtz P."/>
            <person name="Woyke T."/>
            <person name="Wu D."/>
            <person name="Steenblock K."/>
            <person name="Schneider S."/>
            <person name="Pukall R."/>
            <person name="Goeker M."/>
            <person name="Klenk H.P."/>
            <person name="Eisen J.A."/>
        </authorList>
    </citation>
    <scope>NUCLEOTIDE SEQUENCE [LARGE SCALE GENOMIC DNA]</scope>
    <source>
        <strain evidence="14">ATCC 49802 / DSM 20745 / S 6022</strain>
    </source>
</reference>
<dbReference type="NCBIfam" id="NF004499">
    <property type="entry name" value="PRK05846.1-3"/>
    <property type="match status" value="1"/>
</dbReference>
<evidence type="ECO:0000256" key="4">
    <source>
        <dbReference type="ARBA" id="ARBA00022967"/>
    </source>
</evidence>
<evidence type="ECO:0000259" key="11">
    <source>
        <dbReference type="Pfam" id="PF00361"/>
    </source>
</evidence>
<evidence type="ECO:0000256" key="7">
    <source>
        <dbReference type="ARBA" id="ARBA00023136"/>
    </source>
</evidence>
<dbReference type="AlphaFoldDB" id="D1C6X8"/>
<dbReference type="EC" id="1.6.99.5" evidence="13"/>
<feature type="transmembrane region" description="Helical" evidence="10">
    <location>
        <begin position="376"/>
        <end position="394"/>
    </location>
</feature>
<evidence type="ECO:0000256" key="9">
    <source>
        <dbReference type="SAM" id="MobiDB-lite"/>
    </source>
</evidence>
<dbReference type="GO" id="GO:0012505">
    <property type="term" value="C:endomembrane system"/>
    <property type="evidence" value="ECO:0007669"/>
    <property type="project" value="UniProtKB-SubCell"/>
</dbReference>
<feature type="transmembrane region" description="Helical" evidence="10">
    <location>
        <begin position="31"/>
        <end position="54"/>
    </location>
</feature>
<reference evidence="13 14" key="2">
    <citation type="journal article" date="2010" name="Stand. Genomic Sci.">
        <title>Complete genome sequence of Desulfohalobium retbaense type strain (HR(100)).</title>
        <authorList>
            <person name="Spring S."/>
            <person name="Nolan M."/>
            <person name="Lapidus A."/>
            <person name="Glavina Del Rio T."/>
            <person name="Copeland A."/>
            <person name="Tice H."/>
            <person name="Cheng J.F."/>
            <person name="Lucas S."/>
            <person name="Land M."/>
            <person name="Chen F."/>
            <person name="Bruce D."/>
            <person name="Goodwin L."/>
            <person name="Pitluck S."/>
            <person name="Ivanova N."/>
            <person name="Mavromatis K."/>
            <person name="Mikhailova N."/>
            <person name="Pati A."/>
            <person name="Chen A."/>
            <person name="Palaniappan K."/>
            <person name="Hauser L."/>
            <person name="Chang Y.J."/>
            <person name="Jeffries C.D."/>
            <person name="Munk C."/>
            <person name="Kiss H."/>
            <person name="Chain P."/>
            <person name="Han C."/>
            <person name="Brettin T."/>
            <person name="Detter J.C."/>
            <person name="Schuler E."/>
            <person name="Goker M."/>
            <person name="Rohde M."/>
            <person name="Bristow J."/>
            <person name="Eisen J.A."/>
            <person name="Markowitz V."/>
            <person name="Hugenholtz P."/>
            <person name="Kyrpides N.C."/>
            <person name="Klenk H.P."/>
        </authorList>
    </citation>
    <scope>NUCLEOTIDE SEQUENCE [LARGE SCALE GENOMIC DNA]</scope>
    <source>
        <strain evidence="14">ATCC 49802 / DSM 20745 / S 6022</strain>
    </source>
</reference>
<feature type="region of interest" description="Disordered" evidence="9">
    <location>
        <begin position="444"/>
        <end position="467"/>
    </location>
</feature>
<feature type="transmembrane region" description="Helical" evidence="10">
    <location>
        <begin position="414"/>
        <end position="433"/>
    </location>
</feature>
<dbReference type="GO" id="GO:0008137">
    <property type="term" value="F:NADH dehydrogenase (ubiquinone) activity"/>
    <property type="evidence" value="ECO:0007669"/>
    <property type="project" value="InterPro"/>
</dbReference>
<dbReference type="InterPro" id="IPR003918">
    <property type="entry name" value="NADH_UbQ_OxRdtase"/>
</dbReference>
<dbReference type="GO" id="GO:0015990">
    <property type="term" value="P:electron transport coupled proton transport"/>
    <property type="evidence" value="ECO:0007669"/>
    <property type="project" value="TreeGrafter"/>
</dbReference>
<dbReference type="InterPro" id="IPR001750">
    <property type="entry name" value="ND/Mrp_TM"/>
</dbReference>
<dbReference type="InParanoid" id="D1C6X8"/>
<dbReference type="Pfam" id="PF00361">
    <property type="entry name" value="Proton_antipo_M"/>
    <property type="match status" value="1"/>
</dbReference>
<dbReference type="GO" id="GO:0003954">
    <property type="term" value="F:NADH dehydrogenase activity"/>
    <property type="evidence" value="ECO:0007669"/>
    <property type="project" value="TreeGrafter"/>
</dbReference>
<keyword evidence="7 10" id="KW-0472">Membrane</keyword>
<feature type="domain" description="NADH:quinone oxidoreductase/Mrp antiporter transmembrane" evidence="11">
    <location>
        <begin position="131"/>
        <end position="421"/>
    </location>
</feature>
<feature type="transmembrane region" description="Helical" evidence="10">
    <location>
        <begin position="167"/>
        <end position="188"/>
    </location>
</feature>
<dbReference type="GO" id="GO:0042773">
    <property type="term" value="P:ATP synthesis coupled electron transport"/>
    <property type="evidence" value="ECO:0007669"/>
    <property type="project" value="InterPro"/>
</dbReference>
<accession>D1C6X8</accession>
<feature type="transmembrane region" description="Helical" evidence="10">
    <location>
        <begin position="74"/>
        <end position="102"/>
    </location>
</feature>
<evidence type="ECO:0000256" key="8">
    <source>
        <dbReference type="RuleBase" id="RU000320"/>
    </source>
</evidence>
<dbReference type="STRING" id="479434.Sthe_0300"/>
<dbReference type="GO" id="GO:0016020">
    <property type="term" value="C:membrane"/>
    <property type="evidence" value="ECO:0007669"/>
    <property type="project" value="UniProtKB-SubCell"/>
</dbReference>
<dbReference type="OrthoDB" id="9807568at2"/>
<feature type="transmembrane region" description="Helical" evidence="10">
    <location>
        <begin position="208"/>
        <end position="226"/>
    </location>
</feature>
<dbReference type="PANTHER" id="PTHR43507">
    <property type="entry name" value="NADH-UBIQUINONE OXIDOREDUCTASE CHAIN 4"/>
    <property type="match status" value="1"/>
</dbReference>
<dbReference type="Pfam" id="PF01059">
    <property type="entry name" value="Oxidored_q5_N"/>
    <property type="match status" value="1"/>
</dbReference>
<evidence type="ECO:0000256" key="2">
    <source>
        <dbReference type="ARBA" id="ARBA00009025"/>
    </source>
</evidence>
<keyword evidence="14" id="KW-1185">Reference proteome</keyword>
<dbReference type="PRINTS" id="PR01437">
    <property type="entry name" value="NUOXDRDTASE4"/>
</dbReference>
<dbReference type="PANTHER" id="PTHR43507:SF1">
    <property type="entry name" value="NADH-UBIQUINONE OXIDOREDUCTASE CHAIN 4"/>
    <property type="match status" value="1"/>
</dbReference>
<name>D1C6X8_SPHTD</name>
<proteinExistence type="inferred from homology"/>
<feature type="transmembrane region" description="Helical" evidence="10">
    <location>
        <begin position="307"/>
        <end position="326"/>
    </location>
</feature>
<evidence type="ECO:0000313" key="14">
    <source>
        <dbReference type="Proteomes" id="UP000002027"/>
    </source>
</evidence>
<dbReference type="GO" id="GO:0048039">
    <property type="term" value="F:ubiquinone binding"/>
    <property type="evidence" value="ECO:0007669"/>
    <property type="project" value="TreeGrafter"/>
</dbReference>
<keyword evidence="5 10" id="KW-1133">Transmembrane helix</keyword>
<dbReference type="RefSeq" id="WP_012870787.1">
    <property type="nucleotide sequence ID" value="NC_013523.1"/>
</dbReference>
<evidence type="ECO:0000259" key="12">
    <source>
        <dbReference type="Pfam" id="PF01059"/>
    </source>
</evidence>
<keyword evidence="13" id="KW-0560">Oxidoreductase</keyword>
<dbReference type="EMBL" id="CP001823">
    <property type="protein sequence ID" value="ACZ37739.1"/>
    <property type="molecule type" value="Genomic_DNA"/>
</dbReference>
<evidence type="ECO:0000256" key="6">
    <source>
        <dbReference type="ARBA" id="ARBA00023027"/>
    </source>
</evidence>
<organism evidence="13 14">
    <name type="scientific">Sphaerobacter thermophilus (strain ATCC 49802 / DSM 20745 / KCCM 41009 / NCIMB 13125 / S 6022)</name>
    <dbReference type="NCBI Taxonomy" id="479434"/>
    <lineage>
        <taxon>Bacteria</taxon>
        <taxon>Pseudomonadati</taxon>
        <taxon>Thermomicrobiota</taxon>
        <taxon>Thermomicrobia</taxon>
        <taxon>Sphaerobacterales</taxon>
        <taxon>Sphaerobacterineae</taxon>
        <taxon>Sphaerobacteraceae</taxon>
        <taxon>Sphaerobacter</taxon>
    </lineage>
</organism>
<evidence type="ECO:0000313" key="13">
    <source>
        <dbReference type="EMBL" id="ACZ37739.1"/>
    </source>
</evidence>
<feature type="transmembrane region" description="Helical" evidence="10">
    <location>
        <begin position="332"/>
        <end position="356"/>
    </location>
</feature>
<protein>
    <submittedName>
        <fullName evidence="13">Proton-translocating NADH-quinone oxidoreductase, chain M</fullName>
        <ecNumber evidence="13">1.6.99.5</ecNumber>
    </submittedName>
</protein>
<keyword evidence="4" id="KW-1278">Translocase</keyword>
<feature type="transmembrane region" description="Helical" evidence="10">
    <location>
        <begin position="279"/>
        <end position="300"/>
    </location>
</feature>
<dbReference type="NCBIfam" id="TIGR01972">
    <property type="entry name" value="NDH_I_M"/>
    <property type="match status" value="1"/>
</dbReference>
<feature type="compositionally biased region" description="Basic and acidic residues" evidence="9">
    <location>
        <begin position="451"/>
        <end position="461"/>
    </location>
</feature>
<evidence type="ECO:0000256" key="3">
    <source>
        <dbReference type="ARBA" id="ARBA00022692"/>
    </source>
</evidence>
<feature type="transmembrane region" description="Helical" evidence="10">
    <location>
        <begin position="487"/>
        <end position="507"/>
    </location>
</feature>
<dbReference type="Proteomes" id="UP000002027">
    <property type="component" value="Chromosome 1"/>
</dbReference>
<sequence length="527" mass="57758">MDGFPILSALTYVPLVGAAIIFFWPKASPQAARWVALGASLVSLALSLVMLAGFDTSASGMQFVERFEWLPALGVSYHFGVDGISVLLIVLSTLLTTIGIVASWSSIQHRVREYMITMLMLETGMLGVFVSLDLFLFYIFWEVMLIPMALLIGVWGSANRVYAAVKFFLYTLAGSLLMLVGIIALYQSYFEQTGIRTLDVLQLQQGNYGYTFQMWVFAAFFIAFAIKVPMWPFHTWLPDAHVEAPTAGSVLLAGVLLKMGGYGLLRFNLPLFPDAARDWAPVIIVLSVIGIIYGALVALVQPDLKKLVAYSSVSHMGFVTLGIFAFNAQGLYGAMIVMLSHGLVTSALFLCVGVIYDRGHTRLISRFGGLATNMPVYASFLGLFTFASLGLPGLSGFVGEFLSILGAFRAERAAGVIAFLVVIFSAWYMLWMYQRVAWQRAPGEPPDANDPEAKLAGDEPRPVMGGAEHGGDVVDPRTFRDVTWREAMTLAPLAVLTIWMGVYPQWFMNFLRTALELVAKPFGGIGF</sequence>
<evidence type="ECO:0000256" key="1">
    <source>
        <dbReference type="ARBA" id="ARBA00004127"/>
    </source>
</evidence>
<evidence type="ECO:0000256" key="5">
    <source>
        <dbReference type="ARBA" id="ARBA00022989"/>
    </source>
</evidence>
<dbReference type="HOGENOM" id="CLU_007100_4_4_0"/>
<evidence type="ECO:0000256" key="10">
    <source>
        <dbReference type="SAM" id="Phobius"/>
    </source>
</evidence>